<name>A0A6S7H677_PARCT</name>
<dbReference type="EMBL" id="CACRXK020003598">
    <property type="protein sequence ID" value="CAB3999486.1"/>
    <property type="molecule type" value="Genomic_DNA"/>
</dbReference>
<sequence>MYSFLHCEYIRNDKVSKDIDIKKPVAQLTHNVQGLNAEERLDQFQGIVNPQNEDETEEMKRTNALYLLKLKETNFLTQTSLDSVVQGTTAMVKRTVKALKKEVEKKLEGGGLELQEIEGLSNLLDEDHPLSNPLAHVETKHQQTVFQKTNFSFVEPRRILLGHVSKRKRIGTSYSEVLVNGVFAYVPLLQSLEQLLNQPTVLTQVIQ</sequence>
<dbReference type="AlphaFoldDB" id="A0A6S7H677"/>
<evidence type="ECO:0000313" key="1">
    <source>
        <dbReference type="EMBL" id="CAB3999486.1"/>
    </source>
</evidence>
<protein>
    <submittedName>
        <fullName evidence="1">Uncharacterized protein</fullName>
    </submittedName>
</protein>
<organism evidence="1 2">
    <name type="scientific">Paramuricea clavata</name>
    <name type="common">Red gorgonian</name>
    <name type="synonym">Violescent sea-whip</name>
    <dbReference type="NCBI Taxonomy" id="317549"/>
    <lineage>
        <taxon>Eukaryota</taxon>
        <taxon>Metazoa</taxon>
        <taxon>Cnidaria</taxon>
        <taxon>Anthozoa</taxon>
        <taxon>Octocorallia</taxon>
        <taxon>Malacalcyonacea</taxon>
        <taxon>Plexauridae</taxon>
        <taxon>Paramuricea</taxon>
    </lineage>
</organism>
<evidence type="ECO:0000313" key="2">
    <source>
        <dbReference type="Proteomes" id="UP001152795"/>
    </source>
</evidence>
<proteinExistence type="predicted"/>
<comment type="caution">
    <text evidence="1">The sequence shown here is derived from an EMBL/GenBank/DDBJ whole genome shotgun (WGS) entry which is preliminary data.</text>
</comment>
<dbReference type="OrthoDB" id="5989512at2759"/>
<keyword evidence="2" id="KW-1185">Reference proteome</keyword>
<dbReference type="Proteomes" id="UP001152795">
    <property type="component" value="Unassembled WGS sequence"/>
</dbReference>
<reference evidence="1" key="1">
    <citation type="submission" date="2020-04" db="EMBL/GenBank/DDBJ databases">
        <authorList>
            <person name="Alioto T."/>
            <person name="Alioto T."/>
            <person name="Gomez Garrido J."/>
        </authorList>
    </citation>
    <scope>NUCLEOTIDE SEQUENCE</scope>
    <source>
        <strain evidence="1">A484AB</strain>
    </source>
</reference>
<gene>
    <name evidence="1" type="ORF">PACLA_8A072428</name>
</gene>
<accession>A0A6S7H677</accession>